<accession>A0ABN2R4F3</accession>
<name>A0ABN2R4F3_9PROT</name>
<gene>
    <name evidence="2" type="ORF">GCM10008942_15710</name>
</gene>
<keyword evidence="1" id="KW-0732">Signal</keyword>
<protein>
    <recommendedName>
        <fullName evidence="4">DUF3828 domain-containing protein</fullName>
    </recommendedName>
</protein>
<reference evidence="2 3" key="1">
    <citation type="journal article" date="2019" name="Int. J. Syst. Evol. Microbiol.">
        <title>The Global Catalogue of Microorganisms (GCM) 10K type strain sequencing project: providing services to taxonomists for standard genome sequencing and annotation.</title>
        <authorList>
            <consortium name="The Broad Institute Genomics Platform"/>
            <consortium name="The Broad Institute Genome Sequencing Center for Infectious Disease"/>
            <person name="Wu L."/>
            <person name="Ma J."/>
        </authorList>
    </citation>
    <scope>NUCLEOTIDE SEQUENCE [LARGE SCALE GENOMIC DNA]</scope>
    <source>
        <strain evidence="2 3">JCM 15089</strain>
    </source>
</reference>
<evidence type="ECO:0000256" key="1">
    <source>
        <dbReference type="SAM" id="SignalP"/>
    </source>
</evidence>
<evidence type="ECO:0008006" key="4">
    <source>
        <dbReference type="Google" id="ProtNLM"/>
    </source>
</evidence>
<keyword evidence="3" id="KW-1185">Reference proteome</keyword>
<proteinExistence type="predicted"/>
<evidence type="ECO:0000313" key="3">
    <source>
        <dbReference type="Proteomes" id="UP001499951"/>
    </source>
</evidence>
<evidence type="ECO:0000313" key="2">
    <source>
        <dbReference type="EMBL" id="GAA0568019.1"/>
    </source>
</evidence>
<dbReference type="RefSeq" id="WP_166930018.1">
    <property type="nucleotide sequence ID" value="NZ_BAAADD010000004.1"/>
</dbReference>
<feature type="signal peptide" evidence="1">
    <location>
        <begin position="1"/>
        <end position="21"/>
    </location>
</feature>
<dbReference type="Proteomes" id="UP001499951">
    <property type="component" value="Unassembled WGS sequence"/>
</dbReference>
<dbReference type="EMBL" id="BAAADD010000004">
    <property type="protein sequence ID" value="GAA0568019.1"/>
    <property type="molecule type" value="Genomic_DNA"/>
</dbReference>
<comment type="caution">
    <text evidence="2">The sequence shown here is derived from an EMBL/GenBank/DDBJ whole genome shotgun (WGS) entry which is preliminary data.</text>
</comment>
<organism evidence="2 3">
    <name type="scientific">Rhizomicrobium electricum</name>
    <dbReference type="NCBI Taxonomy" id="480070"/>
    <lineage>
        <taxon>Bacteria</taxon>
        <taxon>Pseudomonadati</taxon>
        <taxon>Pseudomonadota</taxon>
        <taxon>Alphaproteobacteria</taxon>
        <taxon>Micropepsales</taxon>
        <taxon>Micropepsaceae</taxon>
        <taxon>Rhizomicrobium</taxon>
    </lineage>
</organism>
<sequence>MTVKLFGALALIAAFAIPANAGTKIDDPIAFVKGVYAHWNTSQPEPKGVFTARLDALAALDEKEAHGEVGRGDDFSFWCNCQDGDVKNVTVKGWTVANAPGRKVVEAKFLLEDKKEHLLFYFEKTKDGWKIDDVQSLATGPWTLSVIYKYGWPDGR</sequence>
<feature type="chain" id="PRO_5047434875" description="DUF3828 domain-containing protein" evidence="1">
    <location>
        <begin position="22"/>
        <end position="156"/>
    </location>
</feature>